<dbReference type="PANTHER" id="PTHR10146">
    <property type="entry name" value="PROLINE SYNTHETASE CO-TRANSCRIBED BACTERIAL HOMOLOG PROTEIN"/>
    <property type="match status" value="1"/>
</dbReference>
<dbReference type="InterPro" id="IPR029066">
    <property type="entry name" value="PLP-binding_barrel"/>
</dbReference>
<dbReference type="PIRSF" id="PIRSF004848">
    <property type="entry name" value="YBL036c_PLPDEIII"/>
    <property type="match status" value="1"/>
</dbReference>
<dbReference type="SUPFAM" id="SSF51419">
    <property type="entry name" value="PLP-binding barrel"/>
    <property type="match status" value="1"/>
</dbReference>
<evidence type="ECO:0000259" key="5">
    <source>
        <dbReference type="Pfam" id="PF01168"/>
    </source>
</evidence>
<gene>
    <name evidence="6" type="ORF">D1639_07225</name>
</gene>
<dbReference type="PANTHER" id="PTHR10146:SF14">
    <property type="entry name" value="PYRIDOXAL PHOSPHATE HOMEOSTASIS PROTEIN"/>
    <property type="match status" value="1"/>
</dbReference>
<dbReference type="CDD" id="cd00635">
    <property type="entry name" value="PLPDE_III_YBL036c_like"/>
    <property type="match status" value="1"/>
</dbReference>
<keyword evidence="1 2" id="KW-0663">Pyridoxal phosphate</keyword>
<sequence>MGFSQHYESALRELAAVCGECGRDPEAVSLMAVSKTVGPDQVAEAVAAGCRLFGENRPEQLSLKAELFPQVSWHFIGNVQSRKIGQIVRFADLIHSVYQPHHLAKIDKAAEEAGKVQDILLEVNVSGEKSKSGLAPSDVAAAAQECFGFEHLRLCGLMAMAPQGDLAEARECFAGLAQLKKEIELSLPSQDAAAFTELSMGMSEDWPQAVAEGATIVRIGRALFSDDFSR</sequence>
<dbReference type="InterPro" id="IPR011078">
    <property type="entry name" value="PyrdxlP_homeostasis"/>
</dbReference>
<feature type="modified residue" description="N6-(pyridoxal phosphate)lysine" evidence="2 3">
    <location>
        <position position="35"/>
    </location>
</feature>
<protein>
    <recommendedName>
        <fullName evidence="2">Pyridoxal phosphate homeostasis protein</fullName>
        <shortName evidence="2">PLP homeostasis protein</shortName>
    </recommendedName>
</protein>
<dbReference type="InterPro" id="IPR001608">
    <property type="entry name" value="Ala_racemase_N"/>
</dbReference>
<dbReference type="EMBL" id="QWKH01000048">
    <property type="protein sequence ID" value="NBI34822.1"/>
    <property type="molecule type" value="Genomic_DNA"/>
</dbReference>
<evidence type="ECO:0000256" key="2">
    <source>
        <dbReference type="HAMAP-Rule" id="MF_02087"/>
    </source>
</evidence>
<comment type="caution">
    <text evidence="6">The sequence shown here is derived from an EMBL/GenBank/DDBJ whole genome shotgun (WGS) entry which is preliminary data.</text>
</comment>
<comment type="cofactor">
    <cofactor evidence="3">
        <name>pyridoxal 5'-phosphate</name>
        <dbReference type="ChEBI" id="CHEBI:597326"/>
    </cofactor>
</comment>
<evidence type="ECO:0000256" key="1">
    <source>
        <dbReference type="ARBA" id="ARBA00022898"/>
    </source>
</evidence>
<evidence type="ECO:0000256" key="3">
    <source>
        <dbReference type="PIRSR" id="PIRSR004848-1"/>
    </source>
</evidence>
<feature type="domain" description="Alanine racemase N-terminal" evidence="5">
    <location>
        <begin position="27"/>
        <end position="225"/>
    </location>
</feature>
<name>A0A7C9JJG4_9BACT</name>
<comment type="similarity">
    <text evidence="2 4">Belongs to the pyridoxal phosphate-binding protein YggS/PROSC family.</text>
</comment>
<organism evidence="6">
    <name type="scientific">Muribaculaceae bacterium Z82</name>
    <dbReference type="NCBI Taxonomy" id="2304548"/>
    <lineage>
        <taxon>Bacteria</taxon>
        <taxon>Pseudomonadati</taxon>
        <taxon>Bacteroidota</taxon>
        <taxon>Bacteroidia</taxon>
        <taxon>Bacteroidales</taxon>
        <taxon>Muribaculaceae</taxon>
    </lineage>
</organism>
<dbReference type="HAMAP" id="MF_02087">
    <property type="entry name" value="PLP_homeostasis"/>
    <property type="match status" value="1"/>
</dbReference>
<evidence type="ECO:0000313" key="6">
    <source>
        <dbReference type="EMBL" id="NBI34822.1"/>
    </source>
</evidence>
<dbReference type="PROSITE" id="PS01211">
    <property type="entry name" value="UPF0001"/>
    <property type="match status" value="1"/>
</dbReference>
<dbReference type="GO" id="GO:0030170">
    <property type="term" value="F:pyridoxal phosphate binding"/>
    <property type="evidence" value="ECO:0007669"/>
    <property type="project" value="UniProtKB-UniRule"/>
</dbReference>
<dbReference type="AlphaFoldDB" id="A0A7C9JJG4"/>
<dbReference type="Gene3D" id="3.20.20.10">
    <property type="entry name" value="Alanine racemase"/>
    <property type="match status" value="1"/>
</dbReference>
<dbReference type="Pfam" id="PF01168">
    <property type="entry name" value="Ala_racemase_N"/>
    <property type="match status" value="1"/>
</dbReference>
<accession>A0A7C9JJG4</accession>
<comment type="function">
    <text evidence="2">Pyridoxal 5'-phosphate (PLP)-binding protein, which is involved in PLP homeostasis.</text>
</comment>
<dbReference type="NCBIfam" id="TIGR00044">
    <property type="entry name" value="YggS family pyridoxal phosphate-dependent enzyme"/>
    <property type="match status" value="1"/>
</dbReference>
<proteinExistence type="inferred from homology"/>
<evidence type="ECO:0000256" key="4">
    <source>
        <dbReference type="RuleBase" id="RU004514"/>
    </source>
</evidence>
<reference evidence="6" key="1">
    <citation type="submission" date="2018-08" db="EMBL/GenBank/DDBJ databases">
        <title>Murine metabolic-syndrome-specific gut microbial biobank.</title>
        <authorList>
            <person name="Liu C."/>
        </authorList>
    </citation>
    <scope>NUCLEOTIDE SEQUENCE [LARGE SCALE GENOMIC DNA]</scope>
    <source>
        <strain evidence="6">Z82</strain>
    </source>
</reference>